<evidence type="ECO:0000256" key="1">
    <source>
        <dbReference type="SAM" id="MobiDB-lite"/>
    </source>
</evidence>
<evidence type="ECO:0000313" key="2">
    <source>
        <dbReference type="EMBL" id="GFA96470.1"/>
    </source>
</evidence>
<dbReference type="EMBL" id="BKCJ010523371">
    <property type="protein sequence ID" value="GFA96470.1"/>
    <property type="molecule type" value="Genomic_DNA"/>
</dbReference>
<feature type="region of interest" description="Disordered" evidence="1">
    <location>
        <begin position="100"/>
        <end position="122"/>
    </location>
</feature>
<gene>
    <name evidence="2" type="ORF">Tci_668442</name>
</gene>
<sequence>GESGVLIVVDIQEVIGNTLAIKIWSNGVVPIRAAHNSANENNKLQAQYEQAKLREFMGPHPCHCGKCVNALANSNPEPTPTPTMTAYGNSESVHISIQATPRRRTDVASRNQSTSHLAHQAGQRAVRIRGGVDREVFNTCVTLVVNHVVVPTTRDATLFKLKVKDKQEKDKIGSKLDKNEKRGKAENSQKQLQSRKQEKRKKIQI</sequence>
<name>A0A699KJG5_TANCI</name>
<accession>A0A699KJG5</accession>
<proteinExistence type="predicted"/>
<comment type="caution">
    <text evidence="2">The sequence shown here is derived from an EMBL/GenBank/DDBJ whole genome shotgun (WGS) entry which is preliminary data.</text>
</comment>
<dbReference type="AlphaFoldDB" id="A0A699KJG5"/>
<reference evidence="2" key="1">
    <citation type="journal article" date="2019" name="Sci. Rep.">
        <title>Draft genome of Tanacetum cinerariifolium, the natural source of mosquito coil.</title>
        <authorList>
            <person name="Yamashiro T."/>
            <person name="Shiraishi A."/>
            <person name="Satake H."/>
            <person name="Nakayama K."/>
        </authorList>
    </citation>
    <scope>NUCLEOTIDE SEQUENCE</scope>
</reference>
<feature type="region of interest" description="Disordered" evidence="1">
    <location>
        <begin position="166"/>
        <end position="205"/>
    </location>
</feature>
<feature type="non-terminal residue" evidence="2">
    <location>
        <position position="1"/>
    </location>
</feature>
<organism evidence="2">
    <name type="scientific">Tanacetum cinerariifolium</name>
    <name type="common">Dalmatian daisy</name>
    <name type="synonym">Chrysanthemum cinerariifolium</name>
    <dbReference type="NCBI Taxonomy" id="118510"/>
    <lineage>
        <taxon>Eukaryota</taxon>
        <taxon>Viridiplantae</taxon>
        <taxon>Streptophyta</taxon>
        <taxon>Embryophyta</taxon>
        <taxon>Tracheophyta</taxon>
        <taxon>Spermatophyta</taxon>
        <taxon>Magnoliopsida</taxon>
        <taxon>eudicotyledons</taxon>
        <taxon>Gunneridae</taxon>
        <taxon>Pentapetalae</taxon>
        <taxon>asterids</taxon>
        <taxon>campanulids</taxon>
        <taxon>Asterales</taxon>
        <taxon>Asteraceae</taxon>
        <taxon>Asteroideae</taxon>
        <taxon>Anthemideae</taxon>
        <taxon>Anthemidinae</taxon>
        <taxon>Tanacetum</taxon>
    </lineage>
</organism>
<feature type="compositionally biased region" description="Polar residues" evidence="1">
    <location>
        <begin position="108"/>
        <end position="117"/>
    </location>
</feature>
<feature type="compositionally biased region" description="Basic and acidic residues" evidence="1">
    <location>
        <begin position="166"/>
        <end position="187"/>
    </location>
</feature>
<protein>
    <submittedName>
        <fullName evidence="2">Uncharacterized protein</fullName>
    </submittedName>
</protein>